<dbReference type="EMBL" id="BAABKE010000003">
    <property type="protein sequence ID" value="GAA5098472.1"/>
    <property type="molecule type" value="Genomic_DNA"/>
</dbReference>
<keyword evidence="3 6" id="KW-0479">Metal-binding</keyword>
<accession>A0ABP9MRB5</accession>
<feature type="domain" description="Cytochrome c" evidence="9">
    <location>
        <begin position="28"/>
        <end position="114"/>
    </location>
</feature>
<dbReference type="PANTHER" id="PTHR33751">
    <property type="entry name" value="CBB3-TYPE CYTOCHROME C OXIDASE SUBUNIT FIXP"/>
    <property type="match status" value="1"/>
</dbReference>
<evidence type="ECO:0000256" key="2">
    <source>
        <dbReference type="ARBA" id="ARBA00022617"/>
    </source>
</evidence>
<sequence>MLSHNRLLLALGALGLSMAFSSAQTLVGNPEEAKKIVETQCAACHGVFGEGVAALPNQAKLGGQGANYLSVQLHALKESKDASGSRFEMTMSPQAGLLSDQDIANVAAYYSQQPATYYKLDADFDAKRQAAAAAIETAKAELAEAEAKEQSIKDQLKADPENSALQKEAKSAPRAVRTAKGNVRKAEDAVKQVDVDQAKAEALIVRGEQIYFGGDMNKRIPACAACHSPSGSGNGPAAYPAVAGQNYEYLVNQLENFKNAKRTNDPAGMMRDIAERMSETEIDAVATYIKYMGSK</sequence>
<organism evidence="10 11">
    <name type="scientific">Wohlfahrtiimonas larvae</name>
    <dbReference type="NCBI Taxonomy" id="1157986"/>
    <lineage>
        <taxon>Bacteria</taxon>
        <taxon>Pseudomonadati</taxon>
        <taxon>Pseudomonadota</taxon>
        <taxon>Gammaproteobacteria</taxon>
        <taxon>Cardiobacteriales</taxon>
        <taxon>Ignatzschineriaceae</taxon>
        <taxon>Wohlfahrtiimonas</taxon>
    </lineage>
</organism>
<comment type="caution">
    <text evidence="10">The sequence shown here is derived from an EMBL/GenBank/DDBJ whole genome shotgun (WGS) entry which is preliminary data.</text>
</comment>
<feature type="region of interest" description="Disordered" evidence="7">
    <location>
        <begin position="151"/>
        <end position="180"/>
    </location>
</feature>
<dbReference type="PROSITE" id="PS51007">
    <property type="entry name" value="CYTC"/>
    <property type="match status" value="2"/>
</dbReference>
<gene>
    <name evidence="10" type="ORF">GCM10023338_11000</name>
</gene>
<evidence type="ECO:0000256" key="6">
    <source>
        <dbReference type="PROSITE-ProRule" id="PRU00433"/>
    </source>
</evidence>
<dbReference type="InterPro" id="IPR050597">
    <property type="entry name" value="Cytochrome_c_Oxidase_Subunit"/>
</dbReference>
<evidence type="ECO:0000256" key="5">
    <source>
        <dbReference type="ARBA" id="ARBA00023004"/>
    </source>
</evidence>
<keyword evidence="8" id="KW-0732">Signal</keyword>
<evidence type="ECO:0000256" key="3">
    <source>
        <dbReference type="ARBA" id="ARBA00022723"/>
    </source>
</evidence>
<reference evidence="11" key="1">
    <citation type="journal article" date="2019" name="Int. J. Syst. Evol. Microbiol.">
        <title>The Global Catalogue of Microorganisms (GCM) 10K type strain sequencing project: providing services to taxonomists for standard genome sequencing and annotation.</title>
        <authorList>
            <consortium name="The Broad Institute Genomics Platform"/>
            <consortium name="The Broad Institute Genome Sequencing Center for Infectious Disease"/>
            <person name="Wu L."/>
            <person name="Ma J."/>
        </authorList>
    </citation>
    <scope>NUCLEOTIDE SEQUENCE [LARGE SCALE GENOMIC DNA]</scope>
    <source>
        <strain evidence="11">JCM 18424</strain>
    </source>
</reference>
<evidence type="ECO:0000313" key="11">
    <source>
        <dbReference type="Proteomes" id="UP001500631"/>
    </source>
</evidence>
<dbReference type="Proteomes" id="UP001500631">
    <property type="component" value="Unassembled WGS sequence"/>
</dbReference>
<evidence type="ECO:0000256" key="4">
    <source>
        <dbReference type="ARBA" id="ARBA00022982"/>
    </source>
</evidence>
<feature type="chain" id="PRO_5045825678" description="Cytochrome c domain-containing protein" evidence="8">
    <location>
        <begin position="24"/>
        <end position="295"/>
    </location>
</feature>
<name>A0ABP9MRB5_9GAMM</name>
<keyword evidence="2 6" id="KW-0349">Heme</keyword>
<evidence type="ECO:0000313" key="10">
    <source>
        <dbReference type="EMBL" id="GAA5098472.1"/>
    </source>
</evidence>
<keyword evidence="1" id="KW-0813">Transport</keyword>
<dbReference type="InterPro" id="IPR009056">
    <property type="entry name" value="Cyt_c-like_dom"/>
</dbReference>
<feature type="domain" description="Cytochrome c" evidence="9">
    <location>
        <begin position="202"/>
        <end position="293"/>
    </location>
</feature>
<evidence type="ECO:0000259" key="9">
    <source>
        <dbReference type="PROSITE" id="PS51007"/>
    </source>
</evidence>
<keyword evidence="5 6" id="KW-0408">Iron</keyword>
<dbReference type="RefSeq" id="WP_077925090.1">
    <property type="nucleotide sequence ID" value="NZ_BAABKE010000003.1"/>
</dbReference>
<evidence type="ECO:0000256" key="8">
    <source>
        <dbReference type="SAM" id="SignalP"/>
    </source>
</evidence>
<evidence type="ECO:0000256" key="7">
    <source>
        <dbReference type="SAM" id="MobiDB-lite"/>
    </source>
</evidence>
<dbReference type="InterPro" id="IPR036909">
    <property type="entry name" value="Cyt_c-like_dom_sf"/>
</dbReference>
<keyword evidence="11" id="KW-1185">Reference proteome</keyword>
<proteinExistence type="predicted"/>
<dbReference type="PANTHER" id="PTHR33751:SF9">
    <property type="entry name" value="CYTOCHROME C4"/>
    <property type="match status" value="1"/>
</dbReference>
<dbReference type="Pfam" id="PF00034">
    <property type="entry name" value="Cytochrom_C"/>
    <property type="match status" value="2"/>
</dbReference>
<protein>
    <recommendedName>
        <fullName evidence="9">Cytochrome c domain-containing protein</fullName>
    </recommendedName>
</protein>
<feature type="signal peptide" evidence="8">
    <location>
        <begin position="1"/>
        <end position="23"/>
    </location>
</feature>
<keyword evidence="4" id="KW-0249">Electron transport</keyword>
<dbReference type="Gene3D" id="1.10.760.10">
    <property type="entry name" value="Cytochrome c-like domain"/>
    <property type="match status" value="2"/>
</dbReference>
<evidence type="ECO:0000256" key="1">
    <source>
        <dbReference type="ARBA" id="ARBA00022448"/>
    </source>
</evidence>
<dbReference type="SUPFAM" id="SSF46626">
    <property type="entry name" value="Cytochrome c"/>
    <property type="match status" value="2"/>
</dbReference>
<feature type="compositionally biased region" description="Basic and acidic residues" evidence="7">
    <location>
        <begin position="151"/>
        <end position="160"/>
    </location>
</feature>